<proteinExistence type="predicted"/>
<comment type="caution">
    <text evidence="2">The sequence shown here is derived from an EMBL/GenBank/DDBJ whole genome shotgun (WGS) entry which is preliminary data.</text>
</comment>
<organism evidence="2">
    <name type="scientific">marine sediment metagenome</name>
    <dbReference type="NCBI Taxonomy" id="412755"/>
    <lineage>
        <taxon>unclassified sequences</taxon>
        <taxon>metagenomes</taxon>
        <taxon>ecological metagenomes</taxon>
    </lineage>
</organism>
<evidence type="ECO:0000256" key="1">
    <source>
        <dbReference type="SAM" id="Phobius"/>
    </source>
</evidence>
<dbReference type="EMBL" id="LAZR01001766">
    <property type="protein sequence ID" value="KKN39415.1"/>
    <property type="molecule type" value="Genomic_DNA"/>
</dbReference>
<sequence>MSSRGLEIMSDNKALVFMIGVFGIAWAIVGVDAGLQYGMFEAGLLVAPGLALFTLGCVKLIRETRRERSV</sequence>
<name>A0A0F9Q5Z3_9ZZZZ</name>
<evidence type="ECO:0000313" key="2">
    <source>
        <dbReference type="EMBL" id="KKN39415.1"/>
    </source>
</evidence>
<keyword evidence="1" id="KW-0472">Membrane</keyword>
<gene>
    <name evidence="2" type="ORF">LCGC14_0743690</name>
</gene>
<keyword evidence="1" id="KW-1133">Transmembrane helix</keyword>
<reference evidence="2" key="1">
    <citation type="journal article" date="2015" name="Nature">
        <title>Complex archaea that bridge the gap between prokaryotes and eukaryotes.</title>
        <authorList>
            <person name="Spang A."/>
            <person name="Saw J.H."/>
            <person name="Jorgensen S.L."/>
            <person name="Zaremba-Niedzwiedzka K."/>
            <person name="Martijn J."/>
            <person name="Lind A.E."/>
            <person name="van Eijk R."/>
            <person name="Schleper C."/>
            <person name="Guy L."/>
            <person name="Ettema T.J."/>
        </authorList>
    </citation>
    <scope>NUCLEOTIDE SEQUENCE</scope>
</reference>
<feature type="transmembrane region" description="Helical" evidence="1">
    <location>
        <begin position="37"/>
        <end position="61"/>
    </location>
</feature>
<protein>
    <submittedName>
        <fullName evidence="2">Uncharacterized protein</fullName>
    </submittedName>
</protein>
<accession>A0A0F9Q5Z3</accession>
<dbReference type="AlphaFoldDB" id="A0A0F9Q5Z3"/>
<feature type="transmembrane region" description="Helical" evidence="1">
    <location>
        <begin position="12"/>
        <end position="31"/>
    </location>
</feature>
<keyword evidence="1" id="KW-0812">Transmembrane</keyword>